<protein>
    <recommendedName>
        <fullName evidence="5">Echinoderm microtubule-associated protein-like 1</fullName>
    </recommendedName>
</protein>
<feature type="region of interest" description="Disordered" evidence="2">
    <location>
        <begin position="359"/>
        <end position="426"/>
    </location>
</feature>
<feature type="compositionally biased region" description="Basic residues" evidence="2">
    <location>
        <begin position="12"/>
        <end position="23"/>
    </location>
</feature>
<evidence type="ECO:0000256" key="2">
    <source>
        <dbReference type="SAM" id="MobiDB-lite"/>
    </source>
</evidence>
<proteinExistence type="predicted"/>
<feature type="compositionally biased region" description="Basic and acidic residues" evidence="2">
    <location>
        <begin position="88"/>
        <end position="99"/>
    </location>
</feature>
<dbReference type="GeneTree" id="ENSGT00390000014825"/>
<evidence type="ECO:0000256" key="1">
    <source>
        <dbReference type="SAM" id="Coils"/>
    </source>
</evidence>
<feature type="coiled-coil region" evidence="1">
    <location>
        <begin position="133"/>
        <end position="160"/>
    </location>
</feature>
<feature type="compositionally biased region" description="Basic and acidic residues" evidence="2">
    <location>
        <begin position="246"/>
        <end position="256"/>
    </location>
</feature>
<accession>A0A8C7WMJ4</accession>
<feature type="region of interest" description="Disordered" evidence="2">
    <location>
        <begin position="51"/>
        <end position="75"/>
    </location>
</feature>
<evidence type="ECO:0000313" key="4">
    <source>
        <dbReference type="Proteomes" id="UP000694383"/>
    </source>
</evidence>
<reference evidence="3" key="2">
    <citation type="submission" date="2025-09" db="UniProtKB">
        <authorList>
            <consortium name="Ensembl"/>
        </authorList>
    </citation>
    <scope>IDENTIFICATION</scope>
</reference>
<reference evidence="3" key="1">
    <citation type="submission" date="2025-08" db="UniProtKB">
        <authorList>
            <consortium name="Ensembl"/>
        </authorList>
    </citation>
    <scope>IDENTIFICATION</scope>
</reference>
<feature type="region of interest" description="Disordered" evidence="2">
    <location>
        <begin position="1"/>
        <end position="25"/>
    </location>
</feature>
<sequence length="426" mass="46858">MFSRVSLDTRRERKAKKQTKKKQCAAPESAASISFRWLSRSIICLQGDITASHRRGGRRGEDSSSVRAMEEAEAHMEEQVDQGLGMEEGAHGFPERPSPKESFNSDSLLAPDTDFMTDDRSSAASGLDVVDRLTYLEQRMQMQEDEIQLLKMALADVLKRLNISEEHQAAGRRAAGLRARPVSLALPSRPPMVASPLKKCPTMPSCSTARSFSPTPPRSGLKSPPGSVKDVPCKTKARPASAASKKTPEVRWKEPAESVGTRRVTHCKGRLCLPERFHLLSCRRQSLFLGLFSHFSRLTVTCVLPFHLSTPPVVSRFPPHSPAPLCLHPPLLPSPLHLVTMQIYLSPLARKTGFSEAAASAAAAAQADRGPTPGHPQARTPRPEERKTPTPCFTLNLQKTSQSSTQDLSSYKSPTKSPSQYFQICY</sequence>
<dbReference type="AlphaFoldDB" id="A0A8C7WMJ4"/>
<feature type="compositionally biased region" description="Basic and acidic residues" evidence="2">
    <location>
        <begin position="58"/>
        <end position="75"/>
    </location>
</feature>
<dbReference type="Ensembl" id="ENSOSIT00000000564.1">
    <property type="protein sequence ID" value="ENSOSIP00000000538.1"/>
    <property type="gene ID" value="ENSOSIG00000000307.1"/>
</dbReference>
<keyword evidence="1" id="KW-0175">Coiled coil</keyword>
<feature type="compositionally biased region" description="Polar residues" evidence="2">
    <location>
        <begin position="204"/>
        <end position="213"/>
    </location>
</feature>
<feature type="region of interest" description="Disordered" evidence="2">
    <location>
        <begin position="87"/>
        <end position="123"/>
    </location>
</feature>
<evidence type="ECO:0008006" key="5">
    <source>
        <dbReference type="Google" id="ProtNLM"/>
    </source>
</evidence>
<feature type="compositionally biased region" description="Polar residues" evidence="2">
    <location>
        <begin position="393"/>
        <end position="426"/>
    </location>
</feature>
<dbReference type="Proteomes" id="UP000694383">
    <property type="component" value="Unplaced"/>
</dbReference>
<evidence type="ECO:0000313" key="3">
    <source>
        <dbReference type="Ensembl" id="ENSOSIP00000000538.1"/>
    </source>
</evidence>
<organism evidence="3 4">
    <name type="scientific">Oryzias sinensis</name>
    <name type="common">Chinese medaka</name>
    <dbReference type="NCBI Taxonomy" id="183150"/>
    <lineage>
        <taxon>Eukaryota</taxon>
        <taxon>Metazoa</taxon>
        <taxon>Chordata</taxon>
        <taxon>Craniata</taxon>
        <taxon>Vertebrata</taxon>
        <taxon>Euteleostomi</taxon>
        <taxon>Actinopterygii</taxon>
        <taxon>Neopterygii</taxon>
        <taxon>Teleostei</taxon>
        <taxon>Neoteleostei</taxon>
        <taxon>Acanthomorphata</taxon>
        <taxon>Ovalentaria</taxon>
        <taxon>Atherinomorphae</taxon>
        <taxon>Beloniformes</taxon>
        <taxon>Adrianichthyidae</taxon>
        <taxon>Oryziinae</taxon>
        <taxon>Oryzias</taxon>
    </lineage>
</organism>
<feature type="region of interest" description="Disordered" evidence="2">
    <location>
        <begin position="189"/>
        <end position="256"/>
    </location>
</feature>
<keyword evidence="4" id="KW-1185">Reference proteome</keyword>
<name>A0A8C7WMJ4_9TELE</name>